<dbReference type="GO" id="GO:0007018">
    <property type="term" value="P:microtubule-based movement"/>
    <property type="evidence" value="ECO:0007669"/>
    <property type="project" value="InterPro"/>
</dbReference>
<feature type="region of interest" description="Disordered" evidence="7">
    <location>
        <begin position="712"/>
        <end position="736"/>
    </location>
</feature>
<feature type="compositionally biased region" description="Basic and acidic residues" evidence="7">
    <location>
        <begin position="720"/>
        <end position="736"/>
    </location>
</feature>
<reference evidence="9" key="2">
    <citation type="submission" date="2022-10" db="EMBL/GenBank/DDBJ databases">
        <authorList>
            <consortium name="ENA_rothamsted_submissions"/>
            <consortium name="culmorum"/>
            <person name="King R."/>
        </authorList>
    </citation>
    <scope>NUCLEOTIDE SEQUENCE</scope>
</reference>
<dbReference type="GO" id="GO:0008017">
    <property type="term" value="F:microtubule binding"/>
    <property type="evidence" value="ECO:0007669"/>
    <property type="project" value="InterPro"/>
</dbReference>
<name>A0A9N9R538_9NEOP</name>
<dbReference type="SMART" id="SM00129">
    <property type="entry name" value="KISc"/>
    <property type="match status" value="1"/>
</dbReference>
<evidence type="ECO:0000256" key="7">
    <source>
        <dbReference type="SAM" id="MobiDB-lite"/>
    </source>
</evidence>
<dbReference type="InterPro" id="IPR001752">
    <property type="entry name" value="Kinesin_motor_dom"/>
</dbReference>
<dbReference type="OrthoDB" id="3176171at2759"/>
<reference evidence="9" key="1">
    <citation type="submission" date="2021-12" db="EMBL/GenBank/DDBJ databases">
        <authorList>
            <person name="King R."/>
        </authorList>
    </citation>
    <scope>NUCLEOTIDE SEQUENCE</scope>
</reference>
<dbReference type="Gene3D" id="2.60.200.20">
    <property type="match status" value="1"/>
</dbReference>
<keyword evidence="1 5" id="KW-0547">Nucleotide-binding</keyword>
<keyword evidence="10" id="KW-1185">Reference proteome</keyword>
<gene>
    <name evidence="9" type="ORF">DIATSA_LOCUS7256</name>
</gene>
<dbReference type="CDD" id="cd01365">
    <property type="entry name" value="KISc_KIF1A_KIF1B"/>
    <property type="match status" value="1"/>
</dbReference>
<dbReference type="GO" id="GO:0005874">
    <property type="term" value="C:microtubule"/>
    <property type="evidence" value="ECO:0007669"/>
    <property type="project" value="UniProtKB-KW"/>
</dbReference>
<dbReference type="PANTHER" id="PTHR47117:SF6">
    <property type="entry name" value="KINESIN-LIKE PROTEIN KIF16B"/>
    <property type="match status" value="1"/>
</dbReference>
<dbReference type="PANTHER" id="PTHR47117">
    <property type="entry name" value="STAR-RELATED LIPID TRANSFER PROTEIN 9"/>
    <property type="match status" value="1"/>
</dbReference>
<dbReference type="Pfam" id="PF00498">
    <property type="entry name" value="FHA"/>
    <property type="match status" value="1"/>
</dbReference>
<dbReference type="SUPFAM" id="SSF52540">
    <property type="entry name" value="P-loop containing nucleoside triphosphate hydrolases"/>
    <property type="match status" value="1"/>
</dbReference>
<dbReference type="InterPro" id="IPR027417">
    <property type="entry name" value="P-loop_NTPase"/>
</dbReference>
<proteinExistence type="inferred from homology"/>
<dbReference type="EMBL" id="OU893333">
    <property type="protein sequence ID" value="CAG9789528.1"/>
    <property type="molecule type" value="Genomic_DNA"/>
</dbReference>
<dbReference type="Proteomes" id="UP001153714">
    <property type="component" value="Chromosome 2"/>
</dbReference>
<keyword evidence="2 5" id="KW-0067">ATP-binding</keyword>
<dbReference type="Pfam" id="PF00225">
    <property type="entry name" value="Kinesin"/>
    <property type="match status" value="1"/>
</dbReference>
<dbReference type="CDD" id="cd22708">
    <property type="entry name" value="FHA_KIF16"/>
    <property type="match status" value="1"/>
</dbReference>
<protein>
    <recommendedName>
        <fullName evidence="6">Kinesin-like protein</fullName>
    </recommendedName>
</protein>
<dbReference type="InterPro" id="IPR000253">
    <property type="entry name" value="FHA_dom"/>
</dbReference>
<evidence type="ECO:0000256" key="6">
    <source>
        <dbReference type="RuleBase" id="RU000394"/>
    </source>
</evidence>
<keyword evidence="3" id="KW-0175">Coiled coil</keyword>
<evidence type="ECO:0000259" key="8">
    <source>
        <dbReference type="PROSITE" id="PS50067"/>
    </source>
</evidence>
<dbReference type="GO" id="GO:0003777">
    <property type="term" value="F:microtubule motor activity"/>
    <property type="evidence" value="ECO:0007669"/>
    <property type="project" value="InterPro"/>
</dbReference>
<keyword evidence="4 5" id="KW-0505">Motor protein</keyword>
<dbReference type="FunFam" id="3.40.850.10:FF:000021">
    <property type="entry name" value="kinesin-like protein KIF16B isoform X1"/>
    <property type="match status" value="1"/>
</dbReference>
<evidence type="ECO:0000256" key="5">
    <source>
        <dbReference type="PROSITE-ProRule" id="PRU00283"/>
    </source>
</evidence>
<feature type="region of interest" description="Disordered" evidence="7">
    <location>
        <begin position="784"/>
        <end position="837"/>
    </location>
</feature>
<evidence type="ECO:0000256" key="2">
    <source>
        <dbReference type="ARBA" id="ARBA00022840"/>
    </source>
</evidence>
<feature type="compositionally biased region" description="Basic and acidic residues" evidence="7">
    <location>
        <begin position="794"/>
        <end position="837"/>
    </location>
</feature>
<dbReference type="SUPFAM" id="SSF49879">
    <property type="entry name" value="SMAD/FHA domain"/>
    <property type="match status" value="1"/>
</dbReference>
<organism evidence="9 10">
    <name type="scientific">Diatraea saccharalis</name>
    <name type="common">sugarcane borer</name>
    <dbReference type="NCBI Taxonomy" id="40085"/>
    <lineage>
        <taxon>Eukaryota</taxon>
        <taxon>Metazoa</taxon>
        <taxon>Ecdysozoa</taxon>
        <taxon>Arthropoda</taxon>
        <taxon>Hexapoda</taxon>
        <taxon>Insecta</taxon>
        <taxon>Pterygota</taxon>
        <taxon>Neoptera</taxon>
        <taxon>Endopterygota</taxon>
        <taxon>Lepidoptera</taxon>
        <taxon>Glossata</taxon>
        <taxon>Ditrysia</taxon>
        <taxon>Pyraloidea</taxon>
        <taxon>Crambidae</taxon>
        <taxon>Crambinae</taxon>
        <taxon>Diatraea</taxon>
    </lineage>
</organism>
<evidence type="ECO:0000256" key="1">
    <source>
        <dbReference type="ARBA" id="ARBA00022741"/>
    </source>
</evidence>
<evidence type="ECO:0000313" key="9">
    <source>
        <dbReference type="EMBL" id="CAG9789528.1"/>
    </source>
</evidence>
<feature type="binding site" evidence="5">
    <location>
        <begin position="144"/>
        <end position="151"/>
    </location>
    <ligand>
        <name>ATP</name>
        <dbReference type="ChEBI" id="CHEBI:30616"/>
    </ligand>
</feature>
<dbReference type="PROSITE" id="PS50067">
    <property type="entry name" value="KINESIN_MOTOR_2"/>
    <property type="match status" value="1"/>
</dbReference>
<comment type="similarity">
    <text evidence="5 6">Belongs to the TRAFAC class myosin-kinesin ATPase superfamily. Kinesin family.</text>
</comment>
<dbReference type="GO" id="GO:0005524">
    <property type="term" value="F:ATP binding"/>
    <property type="evidence" value="ECO:0007669"/>
    <property type="project" value="UniProtKB-UniRule"/>
</dbReference>
<keyword evidence="6" id="KW-0493">Microtubule</keyword>
<accession>A0A9N9R538</accession>
<evidence type="ECO:0000256" key="4">
    <source>
        <dbReference type="ARBA" id="ARBA00023175"/>
    </source>
</evidence>
<dbReference type="InterPro" id="IPR008984">
    <property type="entry name" value="SMAD_FHA_dom_sf"/>
</dbReference>
<dbReference type="Gene3D" id="3.40.850.10">
    <property type="entry name" value="Kinesin motor domain"/>
    <property type="match status" value="1"/>
</dbReference>
<sequence length="837" mass="92979">MASVKVAVRVRPFNQREKDMGAKLIVQMDGKKTRLLTVKNSKEQNDREKYKDFTFDHSYWSYDAEDKHYASQEQRESLTVMDDKRGFYCYYYIVHGPFSQQFKFNFTLEHGARRVRNLAVFSDLGLDVIDSAFEGYNACVFAYGQTGSGKTFTMMGAPDNQGLIPRICRQLFSRVAAGKESGASYRTEVSYLEIYNERVKDLLATDAGHSLRVREHPKLGPYVQDLSKHLVSDYDDIQECMHRGNLHRTTASTQMNDVSSRSHAIFTITFVQASYLRHNNMPSETASKVHLVDLAGSERADATGATGQRLVEGAHINKSLVTLGSVISALADSGQHPPDKNGPKNNKKTVFIPYRDSVLTWLLKDSLGGNSKTIMIAAISPADCNYGETLSTLRYANRAKNIINKPTINEDPNVKLIRELREEIEKLRAQISHNTDPIETEPAVLATLQRKEAQEKVLTEKWTEKWRETQQILQEQKALGLRKSGLGVVLDSDMPHLVGIDDNLLSTGVTLYHLKEGETVIGSEEYRPVPDIVLSGAGVLPLHAVVTLRQGEATLRPCPGAQCWLNTVLIDSPAKLSQGCILLLGRTNMFRYNDPAEAAKLRQEGGAPLMNLSRLSLLSWSTTDLNNSSENLPAALTSGRGGPGACGGGGGGGARAAGARARRVPAAAARAAAALARRARAAAAGAAAARPAAKRFDNGNTPPHPLTITLPPEYASEPNKSAERHNSNVDRSRLRSREREAMEREYAAACRRLSGDWRALERGWTHRRRALKTRQRELRNRQQRLRATHAAHQQHYDRLNESSPARYRDAGYDDKGDRERGGRQARAHEMKCTLDRS</sequence>
<dbReference type="AlphaFoldDB" id="A0A9N9R538"/>
<dbReference type="PRINTS" id="PR00380">
    <property type="entry name" value="KINESINHEAVY"/>
</dbReference>
<evidence type="ECO:0000256" key="3">
    <source>
        <dbReference type="ARBA" id="ARBA00023054"/>
    </source>
</evidence>
<dbReference type="InterPro" id="IPR036961">
    <property type="entry name" value="Kinesin_motor_dom_sf"/>
</dbReference>
<dbReference type="PROSITE" id="PS00411">
    <property type="entry name" value="KINESIN_MOTOR_1"/>
    <property type="match status" value="1"/>
</dbReference>
<feature type="domain" description="Kinesin motor" evidence="8">
    <location>
        <begin position="3"/>
        <end position="402"/>
    </location>
</feature>
<dbReference type="InterPro" id="IPR019821">
    <property type="entry name" value="Kinesin_motor_CS"/>
</dbReference>
<evidence type="ECO:0000313" key="10">
    <source>
        <dbReference type="Proteomes" id="UP001153714"/>
    </source>
</evidence>